<accession>A0A834F0P8</accession>
<dbReference type="Proteomes" id="UP000646548">
    <property type="component" value="Unassembled WGS sequence"/>
</dbReference>
<reference evidence="1" key="1">
    <citation type="journal article" name="BMC Genomics">
        <title>Long-read sequencing and de novo genome assembly of marine medaka (Oryzias melastigma).</title>
        <authorList>
            <person name="Liang P."/>
            <person name="Saqib H.S.A."/>
            <person name="Ni X."/>
            <person name="Shen Y."/>
        </authorList>
    </citation>
    <scope>NUCLEOTIDE SEQUENCE</scope>
    <source>
        <strain evidence="1">Bigg-433</strain>
    </source>
</reference>
<organism evidence="1 2">
    <name type="scientific">Oryzias melastigma</name>
    <name type="common">Marine medaka</name>
    <dbReference type="NCBI Taxonomy" id="30732"/>
    <lineage>
        <taxon>Eukaryota</taxon>
        <taxon>Metazoa</taxon>
        <taxon>Chordata</taxon>
        <taxon>Craniata</taxon>
        <taxon>Vertebrata</taxon>
        <taxon>Euteleostomi</taxon>
        <taxon>Actinopterygii</taxon>
        <taxon>Neopterygii</taxon>
        <taxon>Teleostei</taxon>
        <taxon>Neoteleostei</taxon>
        <taxon>Acanthomorphata</taxon>
        <taxon>Ovalentaria</taxon>
        <taxon>Atherinomorphae</taxon>
        <taxon>Beloniformes</taxon>
        <taxon>Adrianichthyidae</taxon>
        <taxon>Oryziinae</taxon>
        <taxon>Oryzias</taxon>
    </lineage>
</organism>
<dbReference type="EMBL" id="WKFB01000945">
    <property type="protein sequence ID" value="KAF6716656.1"/>
    <property type="molecule type" value="Genomic_DNA"/>
</dbReference>
<protein>
    <submittedName>
        <fullName evidence="1">Uncharacterized protein</fullName>
    </submittedName>
</protein>
<gene>
    <name evidence="1" type="ORF">FQA47_008967</name>
</gene>
<proteinExistence type="predicted"/>
<sequence>MVTTCPVSVFTVFFCQLCESTHPLFSRGEQLFVFCKSFLKEKLPINKWIRLFRTQLLQFGMLWRLWLMWERDALEQRGQGLQHDRGGTPASSHLLLQFYSCRHTQVP</sequence>
<comment type="caution">
    <text evidence="1">The sequence shown here is derived from an EMBL/GenBank/DDBJ whole genome shotgun (WGS) entry which is preliminary data.</text>
</comment>
<name>A0A834F0P8_ORYME</name>
<dbReference type="AlphaFoldDB" id="A0A834F0P8"/>
<evidence type="ECO:0000313" key="2">
    <source>
        <dbReference type="Proteomes" id="UP000646548"/>
    </source>
</evidence>
<evidence type="ECO:0000313" key="1">
    <source>
        <dbReference type="EMBL" id="KAF6716656.1"/>
    </source>
</evidence>